<feature type="domain" description="N-acetyltransferase" evidence="1">
    <location>
        <begin position="3"/>
        <end position="203"/>
    </location>
</feature>
<comment type="caution">
    <text evidence="2">The sequence shown here is derived from an EMBL/GenBank/DDBJ whole genome shotgun (WGS) entry which is preliminary data.</text>
</comment>
<dbReference type="PANTHER" id="PTHR42791:SF17">
    <property type="entry name" value="ACETYLTRANSFERASE, GNAT FAMILY FAMILY (AFU_ORTHOLOGUE AFUA_8G05690)"/>
    <property type="match status" value="1"/>
</dbReference>
<organism evidence="2 3">
    <name type="scientific">Polytolypa hystricis (strain UAMH7299)</name>
    <dbReference type="NCBI Taxonomy" id="1447883"/>
    <lineage>
        <taxon>Eukaryota</taxon>
        <taxon>Fungi</taxon>
        <taxon>Dikarya</taxon>
        <taxon>Ascomycota</taxon>
        <taxon>Pezizomycotina</taxon>
        <taxon>Eurotiomycetes</taxon>
        <taxon>Eurotiomycetidae</taxon>
        <taxon>Onygenales</taxon>
        <taxon>Onygenales incertae sedis</taxon>
        <taxon>Polytolypa</taxon>
    </lineage>
</organism>
<accession>A0A2B7Y3W5</accession>
<dbReference type="PROSITE" id="PS51186">
    <property type="entry name" value="GNAT"/>
    <property type="match status" value="1"/>
</dbReference>
<dbReference type="AlphaFoldDB" id="A0A2B7Y3W5"/>
<dbReference type="STRING" id="1447883.A0A2B7Y3W5"/>
<dbReference type="EMBL" id="PDNA01000082">
    <property type="protein sequence ID" value="PGH15518.1"/>
    <property type="molecule type" value="Genomic_DNA"/>
</dbReference>
<dbReference type="Gene3D" id="3.40.630.30">
    <property type="match status" value="1"/>
</dbReference>
<keyword evidence="3" id="KW-1185">Reference proteome</keyword>
<dbReference type="PANTHER" id="PTHR42791">
    <property type="entry name" value="GNAT FAMILY ACETYLTRANSFERASE"/>
    <property type="match status" value="1"/>
</dbReference>
<dbReference type="GO" id="GO:0016747">
    <property type="term" value="F:acyltransferase activity, transferring groups other than amino-acyl groups"/>
    <property type="evidence" value="ECO:0007669"/>
    <property type="project" value="InterPro"/>
</dbReference>
<gene>
    <name evidence="2" type="ORF">AJ80_05535</name>
</gene>
<reference evidence="2 3" key="1">
    <citation type="submission" date="2017-10" db="EMBL/GenBank/DDBJ databases">
        <title>Comparative genomics in systemic dimorphic fungi from Ajellomycetaceae.</title>
        <authorList>
            <person name="Munoz J.F."/>
            <person name="Mcewen J.G."/>
            <person name="Clay O.K."/>
            <person name="Cuomo C.A."/>
        </authorList>
    </citation>
    <scope>NUCLEOTIDE SEQUENCE [LARGE SCALE GENOMIC DNA]</scope>
    <source>
        <strain evidence="2 3">UAMH7299</strain>
    </source>
</reference>
<name>A0A2B7Y3W5_POLH7</name>
<evidence type="ECO:0000313" key="2">
    <source>
        <dbReference type="EMBL" id="PGH15518.1"/>
    </source>
</evidence>
<evidence type="ECO:0000259" key="1">
    <source>
        <dbReference type="PROSITE" id="PS51186"/>
    </source>
</evidence>
<dbReference type="InterPro" id="IPR000182">
    <property type="entry name" value="GNAT_dom"/>
</dbReference>
<dbReference type="Pfam" id="PF00583">
    <property type="entry name" value="Acetyltransf_1"/>
    <property type="match status" value="1"/>
</dbReference>
<evidence type="ECO:0000313" key="3">
    <source>
        <dbReference type="Proteomes" id="UP000224634"/>
    </source>
</evidence>
<sequence length="240" mass="27156">MGLVILPALIPDIKKVYEIYFSAFHNEEMGHIMLDIMFPNGISDEFKEEHAKGTLSYWHSSPVQYTYKAVDTDIDEIVGMALIDILIKGRTEEERKYQGVTWLEGEQKDRAEKVLYPLWEVREKLLGGQPHIYGHVAAVTPKHQGRKIGAAMMLFGIDLCEKLGLPIYFESSPSTVGLYEKMGFERLKETVVHKAELMRTDNDISVPLMVRMPSCAGGMSFYDWAAKGYPRLSASTASKM</sequence>
<protein>
    <recommendedName>
        <fullName evidence="1">N-acetyltransferase domain-containing protein</fullName>
    </recommendedName>
</protein>
<dbReference type="SUPFAM" id="SSF55729">
    <property type="entry name" value="Acyl-CoA N-acyltransferases (Nat)"/>
    <property type="match status" value="1"/>
</dbReference>
<dbReference type="OrthoDB" id="2744543at2759"/>
<dbReference type="InterPro" id="IPR016181">
    <property type="entry name" value="Acyl_CoA_acyltransferase"/>
</dbReference>
<dbReference type="InterPro" id="IPR052523">
    <property type="entry name" value="Trichothecene_AcTrans"/>
</dbReference>
<proteinExistence type="predicted"/>
<dbReference type="Proteomes" id="UP000224634">
    <property type="component" value="Unassembled WGS sequence"/>
</dbReference>